<evidence type="ECO:0000256" key="4">
    <source>
        <dbReference type="PROSITE-ProRule" id="PRU01248"/>
    </source>
</evidence>
<dbReference type="Gene3D" id="1.10.443.10">
    <property type="entry name" value="Intergrase catalytic core"/>
    <property type="match status" value="1"/>
</dbReference>
<dbReference type="InterPro" id="IPR044068">
    <property type="entry name" value="CB"/>
</dbReference>
<dbReference type="GO" id="GO:0003677">
    <property type="term" value="F:DNA binding"/>
    <property type="evidence" value="ECO:0007669"/>
    <property type="project" value="UniProtKB-UniRule"/>
</dbReference>
<dbReference type="InterPro" id="IPR010998">
    <property type="entry name" value="Integrase_recombinase_N"/>
</dbReference>
<organism evidence="7">
    <name type="scientific">Veillonella atypica</name>
    <dbReference type="NCBI Taxonomy" id="39777"/>
    <lineage>
        <taxon>Bacteria</taxon>
        <taxon>Bacillati</taxon>
        <taxon>Bacillota</taxon>
        <taxon>Negativicutes</taxon>
        <taxon>Veillonellales</taxon>
        <taxon>Veillonellaceae</taxon>
        <taxon>Veillonella</taxon>
    </lineage>
</organism>
<dbReference type="Proteomes" id="UP000070226">
    <property type="component" value="Unassembled WGS sequence"/>
</dbReference>
<dbReference type="Pfam" id="PF00589">
    <property type="entry name" value="Phage_integrase"/>
    <property type="match status" value="1"/>
</dbReference>
<dbReference type="GO" id="GO:0015074">
    <property type="term" value="P:DNA integration"/>
    <property type="evidence" value="ECO:0007669"/>
    <property type="project" value="UniProtKB-KW"/>
</dbReference>
<comment type="caution">
    <text evidence="7">The sequence shown here is derived from an EMBL/GenBank/DDBJ whole genome shotgun (WGS) entry which is preliminary data.</text>
</comment>
<dbReference type="Pfam" id="PF02899">
    <property type="entry name" value="Phage_int_SAM_1"/>
    <property type="match status" value="1"/>
</dbReference>
<dbReference type="InterPro" id="IPR013762">
    <property type="entry name" value="Integrase-like_cat_sf"/>
</dbReference>
<dbReference type="SUPFAM" id="SSF56349">
    <property type="entry name" value="DNA breaking-rejoining enzymes"/>
    <property type="match status" value="1"/>
</dbReference>
<dbReference type="AlphaFoldDB" id="A0A133S6N5"/>
<evidence type="ECO:0000259" key="6">
    <source>
        <dbReference type="PROSITE" id="PS51900"/>
    </source>
</evidence>
<proteinExistence type="predicted"/>
<evidence type="ECO:0000313" key="7">
    <source>
        <dbReference type="EMBL" id="KXA65341.1"/>
    </source>
</evidence>
<dbReference type="InterPro" id="IPR004107">
    <property type="entry name" value="Integrase_SAM-like_N"/>
</dbReference>
<feature type="domain" description="Tyr recombinase" evidence="5">
    <location>
        <begin position="129"/>
        <end position="328"/>
    </location>
</feature>
<dbReference type="InterPro" id="IPR052925">
    <property type="entry name" value="Phage_Integrase-like_Recomb"/>
</dbReference>
<dbReference type="InterPro" id="IPR011010">
    <property type="entry name" value="DNA_brk_join_enz"/>
</dbReference>
<gene>
    <name evidence="7" type="ORF">HMPREF3233_00342</name>
</gene>
<dbReference type="PROSITE" id="PS51900">
    <property type="entry name" value="CB"/>
    <property type="match status" value="1"/>
</dbReference>
<dbReference type="SUPFAM" id="SSF47823">
    <property type="entry name" value="lambda integrase-like, N-terminal domain"/>
    <property type="match status" value="1"/>
</dbReference>
<dbReference type="CDD" id="cd00799">
    <property type="entry name" value="INT_Cre_C"/>
    <property type="match status" value="1"/>
</dbReference>
<protein>
    <submittedName>
        <fullName evidence="7">Site-specific recombinase, phage integrase family</fullName>
    </submittedName>
</protein>
<keyword evidence="2 4" id="KW-0238">DNA-binding</keyword>
<dbReference type="RefSeq" id="WP_060807158.1">
    <property type="nucleotide sequence ID" value="NZ_JAPVXX010000068.1"/>
</dbReference>
<dbReference type="GO" id="GO:0006310">
    <property type="term" value="P:DNA recombination"/>
    <property type="evidence" value="ECO:0007669"/>
    <property type="project" value="UniProtKB-KW"/>
</dbReference>
<dbReference type="STRING" id="39777.B7L28_04530"/>
<name>A0A133S6N5_9FIRM</name>
<dbReference type="PANTHER" id="PTHR34605">
    <property type="entry name" value="PHAGE_INTEGRASE DOMAIN-CONTAINING PROTEIN"/>
    <property type="match status" value="1"/>
</dbReference>
<evidence type="ECO:0000313" key="8">
    <source>
        <dbReference type="Proteomes" id="UP000070226"/>
    </source>
</evidence>
<accession>A0A133S6N5</accession>
<dbReference type="EMBL" id="LRQT01000006">
    <property type="protein sequence ID" value="KXA65341.1"/>
    <property type="molecule type" value="Genomic_DNA"/>
</dbReference>
<keyword evidence="1" id="KW-0229">DNA integration</keyword>
<feature type="domain" description="Core-binding (CB)" evidence="6">
    <location>
        <begin position="25"/>
        <end position="102"/>
    </location>
</feature>
<evidence type="ECO:0000256" key="1">
    <source>
        <dbReference type="ARBA" id="ARBA00022908"/>
    </source>
</evidence>
<keyword evidence="3" id="KW-0233">DNA recombination</keyword>
<dbReference type="PATRIC" id="fig|39777.7.peg.333"/>
<evidence type="ECO:0000259" key="5">
    <source>
        <dbReference type="PROSITE" id="PS51898"/>
    </source>
</evidence>
<dbReference type="PANTHER" id="PTHR34605:SF4">
    <property type="entry name" value="DNA ADENINE METHYLTRANSFERASE"/>
    <property type="match status" value="1"/>
</dbReference>
<sequence length="336" mass="37568">MSQSKEEKKHFYLRHNDALMNSTKLSMKAKQSILLSKAENTVNAYESDWDDFVDWCNYQKVSYFPATPETIVNYINDLADYAKANTIARRISAISENYNASGARENPCMSPLVKQALRGIRRLKGTFQQGKTPILLEDIEDILECIDGSDSPKIQKLRDKAILLIGFMGAFRRSEIAALTVENLKFSTQGLEIFVSSSKADQEGQGAIVAIPSLQGSPLDAVRALKKWLTASGITSGPVFRGFTKSMSLRKTAISDKSIAEIVKKYISLIGLDPAMYGAHSLRHGFATTAAAYGVEERNIMRQTRHHSVNMVRRYINEANKFVDNPISTIFEKRLK</sequence>
<dbReference type="InterPro" id="IPR002104">
    <property type="entry name" value="Integrase_catalytic"/>
</dbReference>
<evidence type="ECO:0000256" key="2">
    <source>
        <dbReference type="ARBA" id="ARBA00023125"/>
    </source>
</evidence>
<dbReference type="PROSITE" id="PS51898">
    <property type="entry name" value="TYR_RECOMBINASE"/>
    <property type="match status" value="1"/>
</dbReference>
<reference evidence="7 8" key="1">
    <citation type="submission" date="2016-01" db="EMBL/GenBank/DDBJ databases">
        <authorList>
            <person name="Oliw E.H."/>
        </authorList>
    </citation>
    <scope>NUCLEOTIDE SEQUENCE [LARGE SCALE GENOMIC DNA]</scope>
    <source>
        <strain evidence="7 8">CMW7756B</strain>
    </source>
</reference>
<dbReference type="Gene3D" id="1.10.150.130">
    <property type="match status" value="1"/>
</dbReference>
<evidence type="ECO:0000256" key="3">
    <source>
        <dbReference type="ARBA" id="ARBA00023172"/>
    </source>
</evidence>